<organism evidence="3 4">
    <name type="scientific">Hymenobacter tibetensis</name>
    <dbReference type="NCBI Taxonomy" id="497967"/>
    <lineage>
        <taxon>Bacteria</taxon>
        <taxon>Pseudomonadati</taxon>
        <taxon>Bacteroidota</taxon>
        <taxon>Cytophagia</taxon>
        <taxon>Cytophagales</taxon>
        <taxon>Hymenobacteraceae</taxon>
        <taxon>Hymenobacter</taxon>
    </lineage>
</organism>
<evidence type="ECO:0000256" key="1">
    <source>
        <dbReference type="ARBA" id="ARBA00007789"/>
    </source>
</evidence>
<dbReference type="InterPro" id="IPR011251">
    <property type="entry name" value="Luciferase-like_dom"/>
</dbReference>
<dbReference type="Pfam" id="PF00296">
    <property type="entry name" value="Bac_luciferase"/>
    <property type="match status" value="1"/>
</dbReference>
<dbReference type="Proteomes" id="UP000831113">
    <property type="component" value="Plasmid unnamed4"/>
</dbReference>
<sequence>MSSTSSASVAYSVLDLAPIVAGTTPTDTFRNSLDLAQQVEQLGYTRFWLSEHHNMVSVASSAPVVLIGYIAGGTTTLRVGSGGIMLPNHAPLVVAEQMGTLASLYPNRIDLGLGRAPGSDQRTAQAIRGSRFGSVQDFPRDIEQLQAYFSSDNSSSAVRAIPGEGLTIPIYILGSSTESAYLAAELGLPYAFASHFAPGQLFPALQIYRQNFRPSAVLAKPYVIACVNVVAADTDAEAQWLSTSLKQFMLGVIKGKPAPLPAPVESMNGLWEPAQQYAVQQMLAYSFIGSKQTIQQELQEFIGQTQLDELMVVSNIFRHEARVHSYRLVAEVLGQGELTPASPLYQHSH</sequence>
<evidence type="ECO:0000259" key="2">
    <source>
        <dbReference type="Pfam" id="PF00296"/>
    </source>
</evidence>
<dbReference type="InterPro" id="IPR050766">
    <property type="entry name" value="Bact_Lucif_Oxidored"/>
</dbReference>
<evidence type="ECO:0000313" key="4">
    <source>
        <dbReference type="Proteomes" id="UP000831113"/>
    </source>
</evidence>
<keyword evidence="3" id="KW-0614">Plasmid</keyword>
<dbReference type="NCBIfam" id="TIGR03558">
    <property type="entry name" value="oxido_grp_1"/>
    <property type="match status" value="1"/>
</dbReference>
<protein>
    <submittedName>
        <fullName evidence="3">LLM class flavin-dependent oxidoreductase</fullName>
    </submittedName>
</protein>
<dbReference type="SUPFAM" id="SSF51679">
    <property type="entry name" value="Bacterial luciferase-like"/>
    <property type="match status" value="1"/>
</dbReference>
<keyword evidence="4" id="KW-1185">Reference proteome</keyword>
<dbReference type="Gene3D" id="3.20.20.30">
    <property type="entry name" value="Luciferase-like domain"/>
    <property type="match status" value="1"/>
</dbReference>
<reference evidence="3 4" key="1">
    <citation type="submission" date="2022-03" db="EMBL/GenBank/DDBJ databases">
        <title>Hymenobactersp. isolated from the air.</title>
        <authorList>
            <person name="Won M."/>
            <person name="Kwon S.-W."/>
        </authorList>
    </citation>
    <scope>NUCLEOTIDE SEQUENCE [LARGE SCALE GENOMIC DNA]</scope>
    <source>
        <strain evidence="3 4">KACC 21982</strain>
        <plasmid evidence="3 4">unnamed4</plasmid>
    </source>
</reference>
<dbReference type="EMBL" id="CP094673">
    <property type="protein sequence ID" value="UOG77585.1"/>
    <property type="molecule type" value="Genomic_DNA"/>
</dbReference>
<feature type="domain" description="Luciferase-like" evidence="2">
    <location>
        <begin position="22"/>
        <end position="251"/>
    </location>
</feature>
<name>A0ABY4D559_9BACT</name>
<dbReference type="InterPro" id="IPR019949">
    <property type="entry name" value="CmoO-like"/>
</dbReference>
<gene>
    <name evidence="3" type="ORF">MTX78_24530</name>
</gene>
<geneLocation type="plasmid" evidence="3 4">
    <name>unnamed4</name>
</geneLocation>
<dbReference type="PANTHER" id="PTHR30137">
    <property type="entry name" value="LUCIFERASE-LIKE MONOOXYGENASE"/>
    <property type="match status" value="1"/>
</dbReference>
<dbReference type="PANTHER" id="PTHR30137:SF6">
    <property type="entry name" value="LUCIFERASE-LIKE MONOOXYGENASE"/>
    <property type="match status" value="1"/>
</dbReference>
<comment type="similarity">
    <text evidence="1">To bacterial alkanal monooxygenase alpha and beta chains.</text>
</comment>
<dbReference type="RefSeq" id="WP_243803449.1">
    <property type="nucleotide sequence ID" value="NZ_CP094673.1"/>
</dbReference>
<accession>A0ABY4D559</accession>
<evidence type="ECO:0000313" key="3">
    <source>
        <dbReference type="EMBL" id="UOG77585.1"/>
    </source>
</evidence>
<proteinExistence type="predicted"/>
<dbReference type="InterPro" id="IPR036661">
    <property type="entry name" value="Luciferase-like_sf"/>
</dbReference>